<dbReference type="AlphaFoldDB" id="A0A453CE95"/>
<proteinExistence type="predicted"/>
<dbReference type="EnsemblPlants" id="AET2Gv20815300.9">
    <property type="protein sequence ID" value="AET2Gv20815300.9"/>
    <property type="gene ID" value="AET2Gv20815300"/>
</dbReference>
<organism evidence="2 3">
    <name type="scientific">Aegilops tauschii subsp. strangulata</name>
    <name type="common">Goatgrass</name>
    <dbReference type="NCBI Taxonomy" id="200361"/>
    <lineage>
        <taxon>Eukaryota</taxon>
        <taxon>Viridiplantae</taxon>
        <taxon>Streptophyta</taxon>
        <taxon>Embryophyta</taxon>
        <taxon>Tracheophyta</taxon>
        <taxon>Spermatophyta</taxon>
        <taxon>Magnoliopsida</taxon>
        <taxon>Liliopsida</taxon>
        <taxon>Poales</taxon>
        <taxon>Poaceae</taxon>
        <taxon>BOP clade</taxon>
        <taxon>Pooideae</taxon>
        <taxon>Triticodae</taxon>
        <taxon>Triticeae</taxon>
        <taxon>Triticinae</taxon>
        <taxon>Aegilops</taxon>
    </lineage>
</organism>
<feature type="transmembrane region" description="Helical" evidence="1">
    <location>
        <begin position="27"/>
        <end position="48"/>
    </location>
</feature>
<keyword evidence="1" id="KW-0812">Transmembrane</keyword>
<reference evidence="3" key="1">
    <citation type="journal article" date="2014" name="Science">
        <title>Ancient hybridizations among the ancestral genomes of bread wheat.</title>
        <authorList>
            <consortium name="International Wheat Genome Sequencing Consortium,"/>
            <person name="Marcussen T."/>
            <person name="Sandve S.R."/>
            <person name="Heier L."/>
            <person name="Spannagl M."/>
            <person name="Pfeifer M."/>
            <person name="Jakobsen K.S."/>
            <person name="Wulff B.B."/>
            <person name="Steuernagel B."/>
            <person name="Mayer K.F."/>
            <person name="Olsen O.A."/>
        </authorList>
    </citation>
    <scope>NUCLEOTIDE SEQUENCE [LARGE SCALE GENOMIC DNA]</scope>
    <source>
        <strain evidence="3">cv. AL8/78</strain>
    </source>
</reference>
<evidence type="ECO:0000256" key="1">
    <source>
        <dbReference type="SAM" id="Phobius"/>
    </source>
</evidence>
<evidence type="ECO:0000313" key="2">
    <source>
        <dbReference type="EnsemblPlants" id="AET2Gv20815300.9"/>
    </source>
</evidence>
<evidence type="ECO:0000313" key="3">
    <source>
        <dbReference type="Proteomes" id="UP000015105"/>
    </source>
</evidence>
<protein>
    <submittedName>
        <fullName evidence="2">Uncharacterized protein</fullName>
    </submittedName>
</protein>
<accession>A0A453CE95</accession>
<keyword evidence="3" id="KW-1185">Reference proteome</keyword>
<dbReference type="Gramene" id="AET2Gv20815300.9">
    <property type="protein sequence ID" value="AET2Gv20815300.9"/>
    <property type="gene ID" value="AET2Gv20815300"/>
</dbReference>
<reference evidence="3" key="2">
    <citation type="journal article" date="2017" name="Nat. Plants">
        <title>The Aegilops tauschii genome reveals multiple impacts of transposons.</title>
        <authorList>
            <person name="Zhao G."/>
            <person name="Zou C."/>
            <person name="Li K."/>
            <person name="Wang K."/>
            <person name="Li T."/>
            <person name="Gao L."/>
            <person name="Zhang X."/>
            <person name="Wang H."/>
            <person name="Yang Z."/>
            <person name="Liu X."/>
            <person name="Jiang W."/>
            <person name="Mao L."/>
            <person name="Kong X."/>
            <person name="Jiao Y."/>
            <person name="Jia J."/>
        </authorList>
    </citation>
    <scope>NUCLEOTIDE SEQUENCE [LARGE SCALE GENOMIC DNA]</scope>
    <source>
        <strain evidence="3">cv. AL8/78</strain>
    </source>
</reference>
<reference evidence="2" key="4">
    <citation type="submission" date="2019-03" db="UniProtKB">
        <authorList>
            <consortium name="EnsemblPlants"/>
        </authorList>
    </citation>
    <scope>IDENTIFICATION</scope>
</reference>
<keyword evidence="1" id="KW-0472">Membrane</keyword>
<keyword evidence="1" id="KW-1133">Transmembrane helix</keyword>
<name>A0A453CE95_AEGTS</name>
<dbReference type="Proteomes" id="UP000015105">
    <property type="component" value="Chromosome 2D"/>
</dbReference>
<reference evidence="2" key="5">
    <citation type="journal article" date="2021" name="G3 (Bethesda)">
        <title>Aegilops tauschii genome assembly Aet v5.0 features greater sequence contiguity and improved annotation.</title>
        <authorList>
            <person name="Wang L."/>
            <person name="Zhu T."/>
            <person name="Rodriguez J.C."/>
            <person name="Deal K.R."/>
            <person name="Dubcovsky J."/>
            <person name="McGuire P.E."/>
            <person name="Lux T."/>
            <person name="Spannagl M."/>
            <person name="Mayer K.F.X."/>
            <person name="Baldrich P."/>
            <person name="Meyers B.C."/>
            <person name="Huo N."/>
            <person name="Gu Y.Q."/>
            <person name="Zhou H."/>
            <person name="Devos K.M."/>
            <person name="Bennetzen J.L."/>
            <person name="Unver T."/>
            <person name="Budak H."/>
            <person name="Gulick P.J."/>
            <person name="Galiba G."/>
            <person name="Kalapos B."/>
            <person name="Nelson D.R."/>
            <person name="Li P."/>
            <person name="You F.M."/>
            <person name="Luo M.C."/>
            <person name="Dvorak J."/>
        </authorList>
    </citation>
    <scope>NUCLEOTIDE SEQUENCE [LARGE SCALE GENOMIC DNA]</scope>
    <source>
        <strain evidence="2">cv. AL8/78</strain>
    </source>
</reference>
<sequence length="123" mass="13058">MTLECGDANHVPAIHKEMPTYASPQAMVHHGASLTATMLVNIMCVLCLQDRIQATKPHSAASTCTGSMFASSRAAARLSTGRSSLHIGREEEDMATGAVAYARNPSHGGWGSRVGFGGFERRI</sequence>
<reference evidence="2" key="3">
    <citation type="journal article" date="2017" name="Nature">
        <title>Genome sequence of the progenitor of the wheat D genome Aegilops tauschii.</title>
        <authorList>
            <person name="Luo M.C."/>
            <person name="Gu Y.Q."/>
            <person name="Puiu D."/>
            <person name="Wang H."/>
            <person name="Twardziok S.O."/>
            <person name="Deal K.R."/>
            <person name="Huo N."/>
            <person name="Zhu T."/>
            <person name="Wang L."/>
            <person name="Wang Y."/>
            <person name="McGuire P.E."/>
            <person name="Liu S."/>
            <person name="Long H."/>
            <person name="Ramasamy R.K."/>
            <person name="Rodriguez J.C."/>
            <person name="Van S.L."/>
            <person name="Yuan L."/>
            <person name="Wang Z."/>
            <person name="Xia Z."/>
            <person name="Xiao L."/>
            <person name="Anderson O.D."/>
            <person name="Ouyang S."/>
            <person name="Liang Y."/>
            <person name="Zimin A.V."/>
            <person name="Pertea G."/>
            <person name="Qi P."/>
            <person name="Bennetzen J.L."/>
            <person name="Dai X."/>
            <person name="Dawson M.W."/>
            <person name="Muller H.G."/>
            <person name="Kugler K."/>
            <person name="Rivarola-Duarte L."/>
            <person name="Spannagl M."/>
            <person name="Mayer K.F.X."/>
            <person name="Lu F.H."/>
            <person name="Bevan M.W."/>
            <person name="Leroy P."/>
            <person name="Li P."/>
            <person name="You F.M."/>
            <person name="Sun Q."/>
            <person name="Liu Z."/>
            <person name="Lyons E."/>
            <person name="Wicker T."/>
            <person name="Salzberg S.L."/>
            <person name="Devos K.M."/>
            <person name="Dvorak J."/>
        </authorList>
    </citation>
    <scope>NUCLEOTIDE SEQUENCE [LARGE SCALE GENOMIC DNA]</scope>
    <source>
        <strain evidence="2">cv. AL8/78</strain>
    </source>
</reference>